<feature type="domain" description="Glycosyl hydrolase family 32 N-terminal" evidence="10">
    <location>
        <begin position="24"/>
        <end position="327"/>
    </location>
</feature>
<dbReference type="Pfam" id="PF08244">
    <property type="entry name" value="Glyco_hydro_32C"/>
    <property type="match status" value="1"/>
</dbReference>
<comment type="similarity">
    <text evidence="2 8">Belongs to the glycosyl hydrolase 32 family.</text>
</comment>
<proteinExistence type="inferred from homology"/>
<comment type="function">
    <text evidence="9">Enables the bacterium to metabolize sucrose as a sole carbon source.</text>
</comment>
<dbReference type="SUPFAM" id="SSF75005">
    <property type="entry name" value="Arabinanase/levansucrase/invertase"/>
    <property type="match status" value="1"/>
</dbReference>
<dbReference type="InterPro" id="IPR001362">
    <property type="entry name" value="Glyco_hydro_32"/>
</dbReference>
<evidence type="ECO:0000256" key="6">
    <source>
        <dbReference type="ARBA" id="ARBA00023295"/>
    </source>
</evidence>
<dbReference type="CDD" id="cd08996">
    <property type="entry name" value="GH32_FFase"/>
    <property type="match status" value="1"/>
</dbReference>
<evidence type="ECO:0000256" key="7">
    <source>
        <dbReference type="ARBA" id="ARBA00033367"/>
    </source>
</evidence>
<dbReference type="InterPro" id="IPR013320">
    <property type="entry name" value="ConA-like_dom_sf"/>
</dbReference>
<dbReference type="SUPFAM" id="SSF49899">
    <property type="entry name" value="Concanavalin A-like lectins/glucanases"/>
    <property type="match status" value="1"/>
</dbReference>
<dbReference type="PROSITE" id="PS00609">
    <property type="entry name" value="GLYCOSYL_HYDROL_F32"/>
    <property type="match status" value="1"/>
</dbReference>
<evidence type="ECO:0000313" key="12">
    <source>
        <dbReference type="EMBL" id="MTH54940.1"/>
    </source>
</evidence>
<evidence type="ECO:0000256" key="9">
    <source>
        <dbReference type="RuleBase" id="RU365015"/>
    </source>
</evidence>
<gene>
    <name evidence="12" type="ORF">GKZ89_16175</name>
</gene>
<evidence type="ECO:0000256" key="1">
    <source>
        <dbReference type="ARBA" id="ARBA00004914"/>
    </source>
</evidence>
<evidence type="ECO:0000256" key="5">
    <source>
        <dbReference type="ARBA" id="ARBA00022801"/>
    </source>
</evidence>
<dbReference type="Gene3D" id="2.60.120.560">
    <property type="entry name" value="Exo-inulinase, domain 1"/>
    <property type="match status" value="1"/>
</dbReference>
<reference evidence="12 13" key="1">
    <citation type="journal article" date="2017" name="Int. J. Syst. Evol. Microbiol.">
        <title>Bacillus mangrovi sp. nov., isolated from a sediment sample from a mangrove forest.</title>
        <authorList>
            <person name="Gupta V."/>
            <person name="Singh P.K."/>
            <person name="Korpole S."/>
            <person name="Tanuku N.R.S."/>
            <person name="Pinnaka A.K."/>
        </authorList>
    </citation>
    <scope>NUCLEOTIDE SEQUENCE [LARGE SCALE GENOMIC DNA]</scope>
    <source>
        <strain evidence="12 13">KCTC 33872</strain>
    </source>
</reference>
<dbReference type="GO" id="GO:0005985">
    <property type="term" value="P:sucrose metabolic process"/>
    <property type="evidence" value="ECO:0007669"/>
    <property type="project" value="UniProtKB-UniPathway"/>
</dbReference>
<dbReference type="AlphaFoldDB" id="A0A7X2S7Y5"/>
<comment type="caution">
    <text evidence="12">The sequence shown here is derived from an EMBL/GenBank/DDBJ whole genome shotgun (WGS) entry which is preliminary data.</text>
</comment>
<dbReference type="Pfam" id="PF00251">
    <property type="entry name" value="Glyco_hydro_32N"/>
    <property type="match status" value="1"/>
</dbReference>
<evidence type="ECO:0000256" key="8">
    <source>
        <dbReference type="RuleBase" id="RU362110"/>
    </source>
</evidence>
<dbReference type="PANTHER" id="PTHR43101">
    <property type="entry name" value="BETA-FRUCTOSIDASE"/>
    <property type="match status" value="1"/>
</dbReference>
<dbReference type="GO" id="GO:0004564">
    <property type="term" value="F:beta-fructofuranosidase activity"/>
    <property type="evidence" value="ECO:0007669"/>
    <property type="project" value="UniProtKB-EC"/>
</dbReference>
<evidence type="ECO:0000313" key="13">
    <source>
        <dbReference type="Proteomes" id="UP000434639"/>
    </source>
</evidence>
<dbReference type="EC" id="3.2.1.26" evidence="3 8"/>
<dbReference type="RefSeq" id="WP_155113446.1">
    <property type="nucleotide sequence ID" value="NZ_WMIB01000020.1"/>
</dbReference>
<dbReference type="InterPro" id="IPR013148">
    <property type="entry name" value="Glyco_hydro_32_N"/>
</dbReference>
<evidence type="ECO:0000259" key="10">
    <source>
        <dbReference type="Pfam" id="PF00251"/>
    </source>
</evidence>
<dbReference type="InterPro" id="IPR006232">
    <property type="entry name" value="Suc6P_hydrolase"/>
</dbReference>
<dbReference type="UniPathway" id="UPA00238"/>
<feature type="domain" description="Glycosyl hydrolase family 32 C-terminal" evidence="11">
    <location>
        <begin position="330"/>
        <end position="481"/>
    </location>
</feature>
<dbReference type="GO" id="GO:0005737">
    <property type="term" value="C:cytoplasm"/>
    <property type="evidence" value="ECO:0007669"/>
    <property type="project" value="UniProtKB-SubCell"/>
</dbReference>
<keyword evidence="9" id="KW-0963">Cytoplasm</keyword>
<dbReference type="InterPro" id="IPR013189">
    <property type="entry name" value="Glyco_hydro_32_C"/>
</dbReference>
<name>A0A7X2S7Y5_9BACI</name>
<evidence type="ECO:0000256" key="4">
    <source>
        <dbReference type="ARBA" id="ARBA00019623"/>
    </source>
</evidence>
<evidence type="ECO:0000259" key="11">
    <source>
        <dbReference type="Pfam" id="PF08244"/>
    </source>
</evidence>
<dbReference type="InterPro" id="IPR051214">
    <property type="entry name" value="GH32_Enzymes"/>
</dbReference>
<dbReference type="SMART" id="SM00640">
    <property type="entry name" value="Glyco_32"/>
    <property type="match status" value="1"/>
</dbReference>
<evidence type="ECO:0000256" key="2">
    <source>
        <dbReference type="ARBA" id="ARBA00009902"/>
    </source>
</evidence>
<organism evidence="12 13">
    <name type="scientific">Metabacillus mangrovi</name>
    <dbReference type="NCBI Taxonomy" id="1491830"/>
    <lineage>
        <taxon>Bacteria</taxon>
        <taxon>Bacillati</taxon>
        <taxon>Bacillota</taxon>
        <taxon>Bacilli</taxon>
        <taxon>Bacillales</taxon>
        <taxon>Bacillaceae</taxon>
        <taxon>Metabacillus</taxon>
    </lineage>
</organism>
<dbReference type="Proteomes" id="UP000434639">
    <property type="component" value="Unassembled WGS sequence"/>
</dbReference>
<dbReference type="Gene3D" id="2.115.10.20">
    <property type="entry name" value="Glycosyl hydrolase domain, family 43"/>
    <property type="match status" value="1"/>
</dbReference>
<keyword evidence="9" id="KW-0119">Carbohydrate metabolism</keyword>
<keyword evidence="13" id="KW-1185">Reference proteome</keyword>
<protein>
    <recommendedName>
        <fullName evidence="4 8">Sucrose-6-phosphate hydrolase</fullName>
        <ecNumber evidence="3 8">3.2.1.26</ecNumber>
    </recommendedName>
    <alternativeName>
        <fullName evidence="7 9">Invertase</fullName>
    </alternativeName>
</protein>
<comment type="subcellular location">
    <subcellularLocation>
        <location evidence="9">Cytoplasm</location>
    </subcellularLocation>
</comment>
<comment type="catalytic activity">
    <reaction evidence="8">
        <text>Hydrolysis of terminal non-reducing beta-D-fructofuranoside residues in beta-D-fructofuranosides.</text>
        <dbReference type="EC" id="3.2.1.26"/>
    </reaction>
</comment>
<dbReference type="InterPro" id="IPR018053">
    <property type="entry name" value="Glyco_hydro_32_AS"/>
</dbReference>
<evidence type="ECO:0000256" key="3">
    <source>
        <dbReference type="ARBA" id="ARBA00012758"/>
    </source>
</evidence>
<accession>A0A7X2S7Y5</accession>
<comment type="pathway">
    <text evidence="1 9">Glycan biosynthesis; sucrose metabolism.</text>
</comment>
<dbReference type="EMBL" id="WMIB01000020">
    <property type="protein sequence ID" value="MTH54940.1"/>
    <property type="molecule type" value="Genomic_DNA"/>
</dbReference>
<dbReference type="NCBIfam" id="TIGR01322">
    <property type="entry name" value="scrB_fam"/>
    <property type="match status" value="1"/>
</dbReference>
<dbReference type="PANTHER" id="PTHR43101:SF1">
    <property type="entry name" value="BETA-FRUCTOSIDASE"/>
    <property type="match status" value="1"/>
</dbReference>
<sequence length="487" mass="55062">MAKDIQNVLDAVPVSRDPFKLAYHIMPPKNWMNDPNGLVHWNGEYHIFYQHHPHGVTWGPMHWGHVKSTDLVHWKHEPIALTPGEIYDADGCFSGSAVDDNGKLTLIYTGHVFIDQEKDLVEQVQCIATSEDGKVFTKYPGNPVISAPPSEGSGHFRDPKVWKHGESWYMVLGTRKGDIGKVVLYKSKDLHNWEYVGVMLESNGLQGYMWECPDLIEIGGRHVLIMSPQGMEPVGDRYQNRFQTVYLTGDLDYSTGRFTYDTFEELDKGFDFYAAQTMKDKHGRYILFGWMDMWDSQMPTQQHGWSGALTIPRELLLTHDGRLAMQPVEELKKLRGRHSHKENLLLDETQSILPVANGAALELLVSLKLDGTAQKAGLLVRCSEDFRQQTRIYIDQNEQKLVVDTTASGEGPGGIRMTPLNTKGQEELILHLFLDRSSVEIFTEDGLTVLSNRIYPEETSLGVSVFAEGGTAAISTVDVWELEDIWE</sequence>
<dbReference type="InterPro" id="IPR023296">
    <property type="entry name" value="Glyco_hydro_beta-prop_sf"/>
</dbReference>
<keyword evidence="6 8" id="KW-0326">Glycosidase</keyword>
<keyword evidence="5 8" id="KW-0378">Hydrolase</keyword>
<dbReference type="OrthoDB" id="9759709at2"/>